<proteinExistence type="inferred from homology"/>
<accession>A0A6P7IYY6</accession>
<dbReference type="Pfam" id="PF03020">
    <property type="entry name" value="LEM"/>
    <property type="match status" value="1"/>
</dbReference>
<feature type="compositionally biased region" description="Low complexity" evidence="7">
    <location>
        <begin position="686"/>
        <end position="696"/>
    </location>
</feature>
<evidence type="ECO:0000313" key="11">
    <source>
        <dbReference type="RefSeq" id="XP_028269608.1"/>
    </source>
</evidence>
<dbReference type="InterPro" id="IPR003887">
    <property type="entry name" value="LEM_dom"/>
</dbReference>
<dbReference type="InterPro" id="IPR056237">
    <property type="entry name" value="ANKLE2_3rd"/>
</dbReference>
<gene>
    <name evidence="10 11 12" type="primary">ankle2</name>
</gene>
<evidence type="ECO:0000313" key="10">
    <source>
        <dbReference type="RefSeq" id="XP_028269607.1"/>
    </source>
</evidence>
<evidence type="ECO:0000256" key="6">
    <source>
        <dbReference type="ARBA" id="ARBA00023306"/>
    </source>
</evidence>
<evidence type="ECO:0000259" key="8">
    <source>
        <dbReference type="PROSITE" id="PS50954"/>
    </source>
</evidence>
<evidence type="ECO:0000256" key="4">
    <source>
        <dbReference type="ARBA" id="ARBA00022824"/>
    </source>
</evidence>
<dbReference type="GO" id="GO:0051721">
    <property type="term" value="F:protein phosphatase 2A binding"/>
    <property type="evidence" value="ECO:0007669"/>
    <property type="project" value="TreeGrafter"/>
</dbReference>
<evidence type="ECO:0000256" key="7">
    <source>
        <dbReference type="SAM" id="MobiDB-lite"/>
    </source>
</evidence>
<dbReference type="GO" id="GO:0031468">
    <property type="term" value="P:nuclear membrane reassembly"/>
    <property type="evidence" value="ECO:0007669"/>
    <property type="project" value="UniProtKB-ARBA"/>
</dbReference>
<dbReference type="CTD" id="23141"/>
<dbReference type="Pfam" id="PF01693">
    <property type="entry name" value="Cauli_VI"/>
    <property type="match status" value="1"/>
</dbReference>
<feature type="compositionally biased region" description="Low complexity" evidence="7">
    <location>
        <begin position="739"/>
        <end position="750"/>
    </location>
</feature>
<dbReference type="InterPro" id="IPR036770">
    <property type="entry name" value="Ankyrin_rpt-contain_sf"/>
</dbReference>
<reference evidence="10 11" key="1">
    <citation type="submission" date="2025-04" db="UniProtKB">
        <authorList>
            <consortium name="RefSeq"/>
        </authorList>
    </citation>
    <scope>IDENTIFICATION</scope>
</reference>
<dbReference type="PROSITE" id="PS50954">
    <property type="entry name" value="LEM"/>
    <property type="match status" value="1"/>
</dbReference>
<feature type="compositionally biased region" description="Basic and acidic residues" evidence="7">
    <location>
        <begin position="722"/>
        <end position="738"/>
    </location>
</feature>
<feature type="region of interest" description="Disordered" evidence="7">
    <location>
        <begin position="920"/>
        <end position="959"/>
    </location>
</feature>
<dbReference type="Gene3D" id="1.25.40.20">
    <property type="entry name" value="Ankyrin repeat-containing domain"/>
    <property type="match status" value="1"/>
</dbReference>
<organism evidence="9 12">
    <name type="scientific">Parambassis ranga</name>
    <name type="common">Indian glassy fish</name>
    <dbReference type="NCBI Taxonomy" id="210632"/>
    <lineage>
        <taxon>Eukaryota</taxon>
        <taxon>Metazoa</taxon>
        <taxon>Chordata</taxon>
        <taxon>Craniata</taxon>
        <taxon>Vertebrata</taxon>
        <taxon>Euteleostomi</taxon>
        <taxon>Actinopterygii</taxon>
        <taxon>Neopterygii</taxon>
        <taxon>Teleostei</taxon>
        <taxon>Neoteleostei</taxon>
        <taxon>Acanthomorphata</taxon>
        <taxon>Ovalentaria</taxon>
        <taxon>Ambassidae</taxon>
        <taxon>Parambassis</taxon>
    </lineage>
</organism>
<dbReference type="SUPFAM" id="SSF63451">
    <property type="entry name" value="LEM domain"/>
    <property type="match status" value="1"/>
</dbReference>
<keyword evidence="4" id="KW-0256">Endoplasmic reticulum</keyword>
<comment type="subcellular location">
    <subcellularLocation>
        <location evidence="1">Endoplasmic reticulum</location>
    </subcellularLocation>
</comment>
<evidence type="ECO:0000256" key="3">
    <source>
        <dbReference type="ARBA" id="ARBA00022618"/>
    </source>
</evidence>
<evidence type="ECO:0000256" key="5">
    <source>
        <dbReference type="ARBA" id="ARBA00023043"/>
    </source>
</evidence>
<name>A0A6P7IYY6_9TELE</name>
<dbReference type="Pfam" id="PF24567">
    <property type="entry name" value="ANKLE2_3rd"/>
    <property type="match status" value="1"/>
</dbReference>
<feature type="compositionally biased region" description="Basic and acidic residues" evidence="7">
    <location>
        <begin position="675"/>
        <end position="685"/>
    </location>
</feature>
<protein>
    <submittedName>
        <fullName evidence="10 11">Ankyrin repeat and LEM domain-containing protein 2</fullName>
    </submittedName>
</protein>
<evidence type="ECO:0000256" key="2">
    <source>
        <dbReference type="ARBA" id="ARBA00007597"/>
    </source>
</evidence>
<feature type="region of interest" description="Disordered" evidence="7">
    <location>
        <begin position="48"/>
        <end position="70"/>
    </location>
</feature>
<keyword evidence="5" id="KW-0040">ANK repeat</keyword>
<dbReference type="InterPro" id="IPR002110">
    <property type="entry name" value="Ankyrin_rpt"/>
</dbReference>
<feature type="region of interest" description="Disordered" evidence="7">
    <location>
        <begin position="717"/>
        <end position="805"/>
    </location>
</feature>
<dbReference type="GO" id="GO:0007399">
    <property type="term" value="P:nervous system development"/>
    <property type="evidence" value="ECO:0007669"/>
    <property type="project" value="UniProtKB-ARBA"/>
</dbReference>
<dbReference type="GO" id="GO:0005783">
    <property type="term" value="C:endoplasmic reticulum"/>
    <property type="evidence" value="ECO:0007669"/>
    <property type="project" value="UniProtKB-SubCell"/>
</dbReference>
<dbReference type="OrthoDB" id="7446186at2759"/>
<comment type="similarity">
    <text evidence="2">Belongs to the ANKLE2 family.</text>
</comment>
<keyword evidence="6" id="KW-0131">Cell cycle</keyword>
<feature type="region of interest" description="Disordered" evidence="7">
    <location>
        <begin position="105"/>
        <end position="144"/>
    </location>
</feature>
<dbReference type="Pfam" id="PF13857">
    <property type="entry name" value="Ank_5"/>
    <property type="match status" value="1"/>
</dbReference>
<dbReference type="RefSeq" id="XP_028269609.1">
    <property type="nucleotide sequence ID" value="XM_028413808.1"/>
</dbReference>
<feature type="compositionally biased region" description="Low complexity" evidence="7">
    <location>
        <begin position="50"/>
        <end position="70"/>
    </location>
</feature>
<dbReference type="PANTHER" id="PTHR12349">
    <property type="entry name" value="ANKYRIN REPEAT AND LEM DOMAIN-CONTAINING PROTEIN 2"/>
    <property type="match status" value="1"/>
</dbReference>
<dbReference type="Proteomes" id="UP000515145">
    <property type="component" value="Chromosome 9"/>
</dbReference>
<keyword evidence="3" id="KW-0132">Cell division</keyword>
<feature type="domain" description="LEM" evidence="8">
    <location>
        <begin position="5"/>
        <end position="49"/>
    </location>
</feature>
<dbReference type="RefSeq" id="XP_028269607.1">
    <property type="nucleotide sequence ID" value="XM_028413806.1"/>
</dbReference>
<dbReference type="GO" id="GO:0051301">
    <property type="term" value="P:cell division"/>
    <property type="evidence" value="ECO:0007669"/>
    <property type="project" value="UniProtKB-KW"/>
</dbReference>
<dbReference type="SMART" id="SM00248">
    <property type="entry name" value="ANK"/>
    <property type="match status" value="2"/>
</dbReference>
<feature type="compositionally biased region" description="Low complexity" evidence="7">
    <location>
        <begin position="119"/>
        <end position="135"/>
    </location>
</feature>
<dbReference type="InterPro" id="IPR011320">
    <property type="entry name" value="RNase_H1_N"/>
</dbReference>
<dbReference type="FunFam" id="1.25.40.20:FF:000072">
    <property type="entry name" value="Ankyrin repeat and LEM domain containing 2"/>
    <property type="match status" value="1"/>
</dbReference>
<evidence type="ECO:0000313" key="9">
    <source>
        <dbReference type="Proteomes" id="UP000515145"/>
    </source>
</evidence>
<dbReference type="PANTHER" id="PTHR12349:SF4">
    <property type="entry name" value="ANKYRIN REPEAT AND LEM DOMAIN-CONTAINING PROTEIN 2"/>
    <property type="match status" value="1"/>
</dbReference>
<keyword evidence="9" id="KW-1185">Reference proteome</keyword>
<sequence length="979" mass="107117">MEAVLTRLRGLNADELREEFARADLKCGPITSTTRAILERKLARVLAGPESSATETDSSSSEGTLSSAGGNAKPVLCATSAVAPTTAAASHSLTENTGEELDFGYGVGLNPPEEEEISVKTTSNSSVGGSNSQSKTETPSKPAQVSPTFYYGVCPLWDDVLARNEGAHVYADKKEALQAVKMMKGARFKAFPNREDAEKFAKGICDYFPSPSKSAACVSPIKPGLATSKDNMEVDTINKERANSFKSPRPQDLTAKLRKAVEKGDEVAFSELVLSNPRYLIGSGDNPTVVQEGCRYNVMHVAAKENQAGIAQLLLDTLENPEFMRLMYPDDQEVMLQKRIRYIVDLYLNTPDKAGFETPLHFACKFGCPDVVNVLCSHPDVDKNCKNKDGQKPSDLICSRKNKTQEVKQKIIDYLEDRCYIPLLRAADNTSQPIIGTPWSPDSSESLSLIQQHTRSPMDPLMTITAFAGPLSPSKADDFRRSWKTPPRERAELFHHILKSDPDRGAERVGRDLAHKMGHPWAEYWDFLDSFVDLSSADGLHKLEEYLNKKDFSPRAHEEAGENETSNKFKTPSPGKPKKFCNSISVGAFLDEGDDISLEEMKNRQNAALTSITSSAASKDALKGAVGGCEFHIALHHRGADLIETAAEQDLLCCCKDGLLSPGVVCKNGVCSSSRDRTHNGDKVSPRSSPSSSSCLLSPISNLMAEFERMSLQDLLDSPTSCRERRSSGGSRHRDTRDSFFSSSATDLSSGVNRLSLGHSSQDDEVVDGPGWRTEGGGTEERRSSGSSQEYFEAEESPEVLGRTRGSVSEVRNFCARSKSWDHGGRDLSSSGSSGSSYKSLDNSHEFLPRTPPHIRRGLFIEGDSPTKLDREVLSAIEGTDIDPLKYPSIHKWKSTMKSYSMSDMHSWPSPAAVKPRLRMQHQSPGSPGGPISGLMSPTGRFSPARHTASPDFSPSRYSPANVSYIQRIRLKHLNEPSV</sequence>
<dbReference type="RefSeq" id="XP_028269608.1">
    <property type="nucleotide sequence ID" value="XM_028413807.1"/>
</dbReference>
<dbReference type="SUPFAM" id="SSF48403">
    <property type="entry name" value="Ankyrin repeat"/>
    <property type="match status" value="1"/>
</dbReference>
<dbReference type="AlphaFoldDB" id="A0A6P7IYY6"/>
<evidence type="ECO:0000313" key="12">
    <source>
        <dbReference type="RefSeq" id="XP_028269609.1"/>
    </source>
</evidence>
<dbReference type="Gene3D" id="1.10.720.40">
    <property type="match status" value="1"/>
</dbReference>
<evidence type="ECO:0000256" key="1">
    <source>
        <dbReference type="ARBA" id="ARBA00004240"/>
    </source>
</evidence>
<feature type="region of interest" description="Disordered" evidence="7">
    <location>
        <begin position="553"/>
        <end position="576"/>
    </location>
</feature>
<dbReference type="InterPro" id="IPR011015">
    <property type="entry name" value="LEM/LEM-like_dom_sf"/>
</dbReference>
<dbReference type="GeneID" id="114441056"/>
<feature type="region of interest" description="Disordered" evidence="7">
    <location>
        <begin position="675"/>
        <end position="696"/>
    </location>
</feature>
<feature type="region of interest" description="Disordered" evidence="7">
    <location>
        <begin position="820"/>
        <end position="850"/>
    </location>
</feature>